<dbReference type="InterPro" id="IPR019557">
    <property type="entry name" value="AminoTfrase-like_pln_mobile"/>
</dbReference>
<dbReference type="PANTHER" id="PTHR46033:SF8">
    <property type="entry name" value="PROTEIN MAINTENANCE OF MERISTEMS-LIKE"/>
    <property type="match status" value="1"/>
</dbReference>
<comment type="caution">
    <text evidence="2">The sequence shown here is derived from an EMBL/GenBank/DDBJ whole genome shotgun (WGS) entry which is preliminary data.</text>
</comment>
<dbReference type="PANTHER" id="PTHR46033">
    <property type="entry name" value="PROTEIN MAIN-LIKE 2"/>
    <property type="match status" value="1"/>
</dbReference>
<evidence type="ECO:0000259" key="1">
    <source>
        <dbReference type="Pfam" id="PF10536"/>
    </source>
</evidence>
<sequence length="203" mass="23813">MVGSLIRLDDKHISVNQLQMVEDQILQCHIRNLLGPPSPLMETYLREASFFHVAYSGWGRKLDQKLKSALVERWRPEMHTFHLPCNECTITLQDVQLQLGLPMDGSVVTGSVQFTNWGPWQRILLKREDYDTLKRTSFRLSRFEWTPYEDLAMRAVILDEFLVNPNAWHVKSYVRLDYWSSITDEVYTRAISFPNDDDAYDDV</sequence>
<dbReference type="InterPro" id="IPR044824">
    <property type="entry name" value="MAIN-like"/>
</dbReference>
<dbReference type="Pfam" id="PF10536">
    <property type="entry name" value="PMD"/>
    <property type="match status" value="1"/>
</dbReference>
<organism evidence="2 3">
    <name type="scientific">Gossypium stocksii</name>
    <dbReference type="NCBI Taxonomy" id="47602"/>
    <lineage>
        <taxon>Eukaryota</taxon>
        <taxon>Viridiplantae</taxon>
        <taxon>Streptophyta</taxon>
        <taxon>Embryophyta</taxon>
        <taxon>Tracheophyta</taxon>
        <taxon>Spermatophyta</taxon>
        <taxon>Magnoliopsida</taxon>
        <taxon>eudicotyledons</taxon>
        <taxon>Gunneridae</taxon>
        <taxon>Pentapetalae</taxon>
        <taxon>rosids</taxon>
        <taxon>malvids</taxon>
        <taxon>Malvales</taxon>
        <taxon>Malvaceae</taxon>
        <taxon>Malvoideae</taxon>
        <taxon>Gossypium</taxon>
    </lineage>
</organism>
<accession>A0A9D3UMT6</accession>
<dbReference type="AlphaFoldDB" id="A0A9D3UMT6"/>
<dbReference type="GO" id="GO:0010073">
    <property type="term" value="P:meristem maintenance"/>
    <property type="evidence" value="ECO:0007669"/>
    <property type="project" value="InterPro"/>
</dbReference>
<dbReference type="OrthoDB" id="1937804at2759"/>
<dbReference type="EMBL" id="JAIQCV010000011">
    <property type="protein sequence ID" value="KAH1047099.1"/>
    <property type="molecule type" value="Genomic_DNA"/>
</dbReference>
<gene>
    <name evidence="2" type="ORF">J1N35_037883</name>
</gene>
<protein>
    <recommendedName>
        <fullName evidence="1">Aminotransferase-like plant mobile domain-containing protein</fullName>
    </recommendedName>
</protein>
<name>A0A9D3UMT6_9ROSI</name>
<proteinExistence type="predicted"/>
<dbReference type="Proteomes" id="UP000828251">
    <property type="component" value="Unassembled WGS sequence"/>
</dbReference>
<feature type="domain" description="Aminotransferase-like plant mobile" evidence="1">
    <location>
        <begin position="62"/>
        <end position="117"/>
    </location>
</feature>
<evidence type="ECO:0000313" key="2">
    <source>
        <dbReference type="EMBL" id="KAH1047099.1"/>
    </source>
</evidence>
<evidence type="ECO:0000313" key="3">
    <source>
        <dbReference type="Proteomes" id="UP000828251"/>
    </source>
</evidence>
<keyword evidence="3" id="KW-1185">Reference proteome</keyword>
<reference evidence="2 3" key="1">
    <citation type="journal article" date="2021" name="Plant Biotechnol. J.">
        <title>Multi-omics assisted identification of the key and species-specific regulatory components of drought-tolerant mechanisms in Gossypium stocksii.</title>
        <authorList>
            <person name="Yu D."/>
            <person name="Ke L."/>
            <person name="Zhang D."/>
            <person name="Wu Y."/>
            <person name="Sun Y."/>
            <person name="Mei J."/>
            <person name="Sun J."/>
            <person name="Sun Y."/>
        </authorList>
    </citation>
    <scope>NUCLEOTIDE SEQUENCE [LARGE SCALE GENOMIC DNA]</scope>
    <source>
        <strain evidence="3">cv. E1</strain>
        <tissue evidence="2">Leaf</tissue>
    </source>
</reference>